<organism evidence="2 3">
    <name type="scientific">Rhypophila decipiens</name>
    <dbReference type="NCBI Taxonomy" id="261697"/>
    <lineage>
        <taxon>Eukaryota</taxon>
        <taxon>Fungi</taxon>
        <taxon>Dikarya</taxon>
        <taxon>Ascomycota</taxon>
        <taxon>Pezizomycotina</taxon>
        <taxon>Sordariomycetes</taxon>
        <taxon>Sordariomycetidae</taxon>
        <taxon>Sordariales</taxon>
        <taxon>Naviculisporaceae</taxon>
        <taxon>Rhypophila</taxon>
    </lineage>
</organism>
<keyword evidence="1" id="KW-0732">Signal</keyword>
<reference evidence="2" key="1">
    <citation type="journal article" date="2023" name="Mol. Phylogenet. Evol.">
        <title>Genome-scale phylogeny and comparative genomics of the fungal order Sordariales.</title>
        <authorList>
            <person name="Hensen N."/>
            <person name="Bonometti L."/>
            <person name="Westerberg I."/>
            <person name="Brannstrom I.O."/>
            <person name="Guillou S."/>
            <person name="Cros-Aarteil S."/>
            <person name="Calhoun S."/>
            <person name="Haridas S."/>
            <person name="Kuo A."/>
            <person name="Mondo S."/>
            <person name="Pangilinan J."/>
            <person name="Riley R."/>
            <person name="LaButti K."/>
            <person name="Andreopoulos B."/>
            <person name="Lipzen A."/>
            <person name="Chen C."/>
            <person name="Yan M."/>
            <person name="Daum C."/>
            <person name="Ng V."/>
            <person name="Clum A."/>
            <person name="Steindorff A."/>
            <person name="Ohm R.A."/>
            <person name="Martin F."/>
            <person name="Silar P."/>
            <person name="Natvig D.O."/>
            <person name="Lalanne C."/>
            <person name="Gautier V."/>
            <person name="Ament-Velasquez S.L."/>
            <person name="Kruys A."/>
            <person name="Hutchinson M.I."/>
            <person name="Powell A.J."/>
            <person name="Barry K."/>
            <person name="Miller A.N."/>
            <person name="Grigoriev I.V."/>
            <person name="Debuchy R."/>
            <person name="Gladieux P."/>
            <person name="Hiltunen Thoren M."/>
            <person name="Johannesson H."/>
        </authorList>
    </citation>
    <scope>NUCLEOTIDE SEQUENCE</scope>
    <source>
        <strain evidence="2">PSN293</strain>
    </source>
</reference>
<keyword evidence="3" id="KW-1185">Reference proteome</keyword>
<dbReference type="Proteomes" id="UP001301769">
    <property type="component" value="Unassembled WGS sequence"/>
</dbReference>
<protein>
    <submittedName>
        <fullName evidence="2">Uncharacterized protein</fullName>
    </submittedName>
</protein>
<evidence type="ECO:0000313" key="3">
    <source>
        <dbReference type="Proteomes" id="UP001301769"/>
    </source>
</evidence>
<name>A0AAN7BC25_9PEZI</name>
<accession>A0AAN7BC25</accession>
<feature type="signal peptide" evidence="1">
    <location>
        <begin position="1"/>
        <end position="21"/>
    </location>
</feature>
<feature type="chain" id="PRO_5043021218" evidence="1">
    <location>
        <begin position="22"/>
        <end position="65"/>
    </location>
</feature>
<reference evidence="2" key="2">
    <citation type="submission" date="2023-05" db="EMBL/GenBank/DDBJ databases">
        <authorList>
            <consortium name="Lawrence Berkeley National Laboratory"/>
            <person name="Steindorff A."/>
            <person name="Hensen N."/>
            <person name="Bonometti L."/>
            <person name="Westerberg I."/>
            <person name="Brannstrom I.O."/>
            <person name="Guillou S."/>
            <person name="Cros-Aarteil S."/>
            <person name="Calhoun S."/>
            <person name="Haridas S."/>
            <person name="Kuo A."/>
            <person name="Mondo S."/>
            <person name="Pangilinan J."/>
            <person name="Riley R."/>
            <person name="Labutti K."/>
            <person name="Andreopoulos B."/>
            <person name="Lipzen A."/>
            <person name="Chen C."/>
            <person name="Yanf M."/>
            <person name="Daum C."/>
            <person name="Ng V."/>
            <person name="Clum A."/>
            <person name="Ohm R."/>
            <person name="Martin F."/>
            <person name="Silar P."/>
            <person name="Natvig D."/>
            <person name="Lalanne C."/>
            <person name="Gautier V."/>
            <person name="Ament-Velasquez S.L."/>
            <person name="Kruys A."/>
            <person name="Hutchinson M.I."/>
            <person name="Powell A.J."/>
            <person name="Barry K."/>
            <person name="Miller A.N."/>
            <person name="Grigoriev I.V."/>
            <person name="Debuchy R."/>
            <person name="Gladieux P."/>
            <person name="Thoren M.H."/>
            <person name="Johannesson H."/>
        </authorList>
    </citation>
    <scope>NUCLEOTIDE SEQUENCE</scope>
    <source>
        <strain evidence="2">PSN293</strain>
    </source>
</reference>
<evidence type="ECO:0000313" key="2">
    <source>
        <dbReference type="EMBL" id="KAK4218438.1"/>
    </source>
</evidence>
<dbReference type="AlphaFoldDB" id="A0AAN7BC25"/>
<comment type="caution">
    <text evidence="2">The sequence shown here is derived from an EMBL/GenBank/DDBJ whole genome shotgun (WGS) entry which is preliminary data.</text>
</comment>
<sequence length="65" mass="6981">MKSSLATVFALVALASAYSQGFQVVKRQSQNLVADVSKAAMSDRSGNVVPFDSKNVYQDAKERGL</sequence>
<gene>
    <name evidence="2" type="ORF">QBC37DRAFT_200201</name>
</gene>
<dbReference type="EMBL" id="MU858053">
    <property type="protein sequence ID" value="KAK4218438.1"/>
    <property type="molecule type" value="Genomic_DNA"/>
</dbReference>
<evidence type="ECO:0000256" key="1">
    <source>
        <dbReference type="SAM" id="SignalP"/>
    </source>
</evidence>
<proteinExistence type="predicted"/>